<evidence type="ECO:0000256" key="1">
    <source>
        <dbReference type="ARBA" id="ARBA00022529"/>
    </source>
</evidence>
<name>A0AAF0C2E0_9GAMM</name>
<dbReference type="Gene3D" id="1.10.530.40">
    <property type="match status" value="1"/>
</dbReference>
<dbReference type="PANTHER" id="PTHR37406:SF1">
    <property type="entry name" value="T4-TYPE LYSOZYME 1-RELATED"/>
    <property type="match status" value="1"/>
</dbReference>
<accession>A0AAF0C2E0</accession>
<comment type="catalytic activity">
    <reaction evidence="3">
        <text>Hydrolysis of (1-&gt;4)-beta-linkages between N-acetylmuramic acid and N-acetyl-D-glucosamine residues in a peptidoglycan and between N-acetyl-D-glucosamine residues in chitodextrins.</text>
        <dbReference type="EC" id="3.2.1.17"/>
    </reaction>
</comment>
<keyword evidence="2 3" id="KW-0081">Bacteriolytic enzyme</keyword>
<dbReference type="EMBL" id="CP059735">
    <property type="protein sequence ID" value="WDD98392.1"/>
    <property type="molecule type" value="Genomic_DNA"/>
</dbReference>
<dbReference type="GO" id="GO:0009253">
    <property type="term" value="P:peptidoglycan catabolic process"/>
    <property type="evidence" value="ECO:0007669"/>
    <property type="project" value="InterPro"/>
</dbReference>
<evidence type="ECO:0000313" key="5">
    <source>
        <dbReference type="Proteomes" id="UP000032568"/>
    </source>
</evidence>
<reference evidence="4 5" key="2">
    <citation type="journal article" date="2022" name="Mar. Drugs">
        <title>Bioassay-Guided Fractionation Leads to the Detection of Cholic Acid Generated by the Rare Thalassomonas sp.</title>
        <authorList>
            <person name="Pheiffer F."/>
            <person name="Schneider Y.K."/>
            <person name="Hansen E.H."/>
            <person name="Andersen J.H."/>
            <person name="Isaksson J."/>
            <person name="Busche T."/>
            <person name="R C."/>
            <person name="Kalinowski J."/>
            <person name="Zyl L.V."/>
            <person name="Trindade M."/>
        </authorList>
    </citation>
    <scope>NUCLEOTIDE SEQUENCE [LARGE SCALE GENOMIC DNA]</scope>
    <source>
        <strain evidence="4 5">A5K-106</strain>
    </source>
</reference>
<dbReference type="GO" id="GO:0003796">
    <property type="term" value="F:lysozyme activity"/>
    <property type="evidence" value="ECO:0007669"/>
    <property type="project" value="UniProtKB-EC"/>
</dbReference>
<dbReference type="InterPro" id="IPR023347">
    <property type="entry name" value="Lysozyme_dom_sf"/>
</dbReference>
<dbReference type="AlphaFoldDB" id="A0AAF0C2E0"/>
<comment type="similarity">
    <text evidence="3">Belongs to the glycosyl hydrolase 24 family.</text>
</comment>
<sequence length="140" mass="15670">MSIQNTVEQIKKHEGFRSHPYYCTAKKFTLGYGRNLDDVGISEQEAEILLQNDLSECKAVVKRNIDTRHCNDAQVGVLINMAYNLGASGLMAFKKMLACVEVGDFSGAANEMLDSRWAQQVPNRAEELAKQMVLGEWQKA</sequence>
<dbReference type="PANTHER" id="PTHR37406">
    <property type="entry name" value="T4-TYPE LYSOZYME 1-RELATED"/>
    <property type="match status" value="1"/>
</dbReference>
<evidence type="ECO:0000313" key="4">
    <source>
        <dbReference type="EMBL" id="WDD98392.1"/>
    </source>
</evidence>
<dbReference type="EC" id="3.2.1.17" evidence="3"/>
<keyword evidence="3" id="KW-0326">Glycosidase</keyword>
<dbReference type="RefSeq" id="WP_044836093.1">
    <property type="nucleotide sequence ID" value="NZ_CP059735.1"/>
</dbReference>
<keyword evidence="3 4" id="KW-0378">Hydrolase</keyword>
<dbReference type="Proteomes" id="UP000032568">
    <property type="component" value="Chromosome"/>
</dbReference>
<protein>
    <recommendedName>
        <fullName evidence="3">Lysozyme</fullName>
        <ecNumber evidence="3">3.2.1.17</ecNumber>
    </recommendedName>
</protein>
<proteinExistence type="inferred from homology"/>
<keyword evidence="1 3" id="KW-0929">Antimicrobial</keyword>
<keyword evidence="5" id="KW-1185">Reference proteome</keyword>
<dbReference type="Pfam" id="PF00959">
    <property type="entry name" value="Phage_lysozyme"/>
    <property type="match status" value="1"/>
</dbReference>
<dbReference type="InterPro" id="IPR052619">
    <property type="entry name" value="Phage_lysozyme-like"/>
</dbReference>
<dbReference type="SUPFAM" id="SSF53955">
    <property type="entry name" value="Lysozyme-like"/>
    <property type="match status" value="1"/>
</dbReference>
<evidence type="ECO:0000256" key="3">
    <source>
        <dbReference type="RuleBase" id="RU003788"/>
    </source>
</evidence>
<dbReference type="KEGG" id="tact:SG35_024500"/>
<reference evidence="4 5" key="1">
    <citation type="journal article" date="2015" name="Genome Announc.">
        <title>Draft Genome Sequences of Marine Isolates of Thalassomonas viridans and Thalassomonas actiniarum.</title>
        <authorList>
            <person name="Olonade I."/>
            <person name="van Zyl L.J."/>
            <person name="Trindade M."/>
        </authorList>
    </citation>
    <scope>NUCLEOTIDE SEQUENCE [LARGE SCALE GENOMIC DNA]</scope>
    <source>
        <strain evidence="4 5">A5K-106</strain>
    </source>
</reference>
<evidence type="ECO:0000256" key="2">
    <source>
        <dbReference type="ARBA" id="ARBA00022638"/>
    </source>
</evidence>
<dbReference type="InterPro" id="IPR023346">
    <property type="entry name" value="Lysozyme-like_dom_sf"/>
</dbReference>
<dbReference type="InterPro" id="IPR002196">
    <property type="entry name" value="Glyco_hydro_24"/>
</dbReference>
<dbReference type="GO" id="GO:0031640">
    <property type="term" value="P:killing of cells of another organism"/>
    <property type="evidence" value="ECO:0007669"/>
    <property type="project" value="UniProtKB-KW"/>
</dbReference>
<organism evidence="4 5">
    <name type="scientific">Thalassomonas actiniarum</name>
    <dbReference type="NCBI Taxonomy" id="485447"/>
    <lineage>
        <taxon>Bacteria</taxon>
        <taxon>Pseudomonadati</taxon>
        <taxon>Pseudomonadota</taxon>
        <taxon>Gammaproteobacteria</taxon>
        <taxon>Alteromonadales</taxon>
        <taxon>Colwelliaceae</taxon>
        <taxon>Thalassomonas</taxon>
    </lineage>
</organism>
<dbReference type="GO" id="GO:0042742">
    <property type="term" value="P:defense response to bacterium"/>
    <property type="evidence" value="ECO:0007669"/>
    <property type="project" value="UniProtKB-KW"/>
</dbReference>
<gene>
    <name evidence="4" type="ORF">SG35_024500</name>
</gene>
<dbReference type="GO" id="GO:0016998">
    <property type="term" value="P:cell wall macromolecule catabolic process"/>
    <property type="evidence" value="ECO:0007669"/>
    <property type="project" value="InterPro"/>
</dbReference>